<dbReference type="InterPro" id="IPR050109">
    <property type="entry name" value="HTH-type_TetR-like_transc_reg"/>
</dbReference>
<feature type="DNA-binding region" description="H-T-H motif" evidence="4">
    <location>
        <begin position="64"/>
        <end position="83"/>
    </location>
</feature>
<evidence type="ECO:0000313" key="6">
    <source>
        <dbReference type="EMBL" id="MEB3510413.1"/>
    </source>
</evidence>
<dbReference type="Pfam" id="PF00440">
    <property type="entry name" value="TetR_N"/>
    <property type="match status" value="1"/>
</dbReference>
<feature type="domain" description="HTH tetR-type" evidence="5">
    <location>
        <begin position="41"/>
        <end position="101"/>
    </location>
</feature>
<dbReference type="PRINTS" id="PR00455">
    <property type="entry name" value="HTHTETR"/>
</dbReference>
<evidence type="ECO:0000256" key="4">
    <source>
        <dbReference type="PROSITE-ProRule" id="PRU00335"/>
    </source>
</evidence>
<dbReference type="InterPro" id="IPR009057">
    <property type="entry name" value="Homeodomain-like_sf"/>
</dbReference>
<protein>
    <submittedName>
        <fullName evidence="6">TetR/AcrR family transcriptional regulator</fullName>
    </submittedName>
</protein>
<dbReference type="PANTHER" id="PTHR30055">
    <property type="entry name" value="HTH-TYPE TRANSCRIPTIONAL REGULATOR RUTR"/>
    <property type="match status" value="1"/>
</dbReference>
<name>A0ABU6AST0_9NOCA</name>
<keyword evidence="1" id="KW-0805">Transcription regulation</keyword>
<gene>
    <name evidence="6" type="ORF">U3653_10320</name>
</gene>
<evidence type="ECO:0000256" key="3">
    <source>
        <dbReference type="ARBA" id="ARBA00023163"/>
    </source>
</evidence>
<evidence type="ECO:0000256" key="1">
    <source>
        <dbReference type="ARBA" id="ARBA00023015"/>
    </source>
</evidence>
<dbReference type="PANTHER" id="PTHR30055:SF234">
    <property type="entry name" value="HTH-TYPE TRANSCRIPTIONAL REGULATOR BETI"/>
    <property type="match status" value="1"/>
</dbReference>
<dbReference type="PROSITE" id="PS50977">
    <property type="entry name" value="HTH_TETR_2"/>
    <property type="match status" value="1"/>
</dbReference>
<proteinExistence type="predicted"/>
<dbReference type="EMBL" id="JAYKYQ010000003">
    <property type="protein sequence ID" value="MEB3510413.1"/>
    <property type="molecule type" value="Genomic_DNA"/>
</dbReference>
<dbReference type="Proteomes" id="UP001348098">
    <property type="component" value="Unassembled WGS sequence"/>
</dbReference>
<dbReference type="InterPro" id="IPR001647">
    <property type="entry name" value="HTH_TetR"/>
</dbReference>
<keyword evidence="2 4" id="KW-0238">DNA-binding</keyword>
<evidence type="ECO:0000313" key="7">
    <source>
        <dbReference type="Proteomes" id="UP001348098"/>
    </source>
</evidence>
<dbReference type="Gene3D" id="1.10.357.10">
    <property type="entry name" value="Tetracycline Repressor, domain 2"/>
    <property type="match status" value="1"/>
</dbReference>
<comment type="caution">
    <text evidence="6">The sequence shown here is derived from an EMBL/GenBank/DDBJ whole genome shotgun (WGS) entry which is preliminary data.</text>
</comment>
<dbReference type="RefSeq" id="WP_323124043.1">
    <property type="nucleotide sequence ID" value="NZ_JAYESH010000003.1"/>
</dbReference>
<reference evidence="6 7" key="1">
    <citation type="submission" date="2023-12" db="EMBL/GenBank/DDBJ databases">
        <title>novel species in genus Nocarida.</title>
        <authorList>
            <person name="Li Z."/>
        </authorList>
    </citation>
    <scope>NUCLEOTIDE SEQUENCE [LARGE SCALE GENOMIC DNA]</scope>
    <source>
        <strain evidence="6 7">CDC186</strain>
    </source>
</reference>
<evidence type="ECO:0000256" key="2">
    <source>
        <dbReference type="ARBA" id="ARBA00023125"/>
    </source>
</evidence>
<dbReference type="SUPFAM" id="SSF46689">
    <property type="entry name" value="Homeodomain-like"/>
    <property type="match status" value="1"/>
</dbReference>
<accession>A0ABU6AST0</accession>
<organism evidence="6 7">
    <name type="scientific">Nocardia implantans</name>
    <dbReference type="NCBI Taxonomy" id="3108168"/>
    <lineage>
        <taxon>Bacteria</taxon>
        <taxon>Bacillati</taxon>
        <taxon>Actinomycetota</taxon>
        <taxon>Actinomycetes</taxon>
        <taxon>Mycobacteriales</taxon>
        <taxon>Nocardiaceae</taxon>
        <taxon>Nocardia</taxon>
    </lineage>
</organism>
<keyword evidence="3" id="KW-0804">Transcription</keyword>
<sequence length="231" mass="25224">MSAAPADADAPIVPVRDGVFFTLPAALPRGRHNLGREQVMAAQRERLLVAATELLAARGYAGFGPTDVAKRAGVSLAAFYDAFANKDECIFAGYDRFIQVLLTQLTGADIKGRDRRSIVADALGQYLGSLQNDLVVARAYQVEIDGLGPAARRRRRKSIRLFAEYIRALVQKATADRQPLLSVAAYMGVVYAVRQLTADALDESQEPDLTALSADLEPWLTDLFRQRRSGT</sequence>
<keyword evidence="7" id="KW-1185">Reference proteome</keyword>
<evidence type="ECO:0000259" key="5">
    <source>
        <dbReference type="PROSITE" id="PS50977"/>
    </source>
</evidence>